<sequence>MAFDSDLHVKTAWKLSLTEWQAMTDDERRYCRENVAQALQENQ</sequence>
<keyword evidence="2" id="KW-1185">Reference proteome</keyword>
<dbReference type="RefSeq" id="YP_009884474.1">
    <property type="nucleotide sequence ID" value="NC_049470.1"/>
</dbReference>
<dbReference type="Proteomes" id="UP000325735">
    <property type="component" value="Segment"/>
</dbReference>
<dbReference type="KEGG" id="vg:55813834"/>
<dbReference type="GeneID" id="55813834"/>
<protein>
    <submittedName>
        <fullName evidence="1">Uncharacterized protein</fullName>
    </submittedName>
</protein>
<organism evidence="1 2">
    <name type="scientific">Arthrobacter phage TripleJ</name>
    <dbReference type="NCBI Taxonomy" id="2599838"/>
    <lineage>
        <taxon>Viruses</taxon>
        <taxon>Duplodnaviria</taxon>
        <taxon>Heunggongvirae</taxon>
        <taxon>Uroviricota</taxon>
        <taxon>Caudoviricetes</taxon>
        <taxon>Triplejayvirus</taxon>
        <taxon>Triplejayvirus tripleJ</taxon>
    </lineage>
</organism>
<name>A0A5J6TG83_9CAUD</name>
<accession>A0A5J6TG83</accession>
<evidence type="ECO:0000313" key="2">
    <source>
        <dbReference type="Proteomes" id="UP000325735"/>
    </source>
</evidence>
<evidence type="ECO:0000313" key="1">
    <source>
        <dbReference type="EMBL" id="QFG09615.1"/>
    </source>
</evidence>
<proteinExistence type="predicted"/>
<reference evidence="1 2" key="1">
    <citation type="submission" date="2019-07" db="EMBL/GenBank/DDBJ databases">
        <authorList>
            <person name="Stoner T.H."/>
            <person name="Garlena R.A."/>
            <person name="Russell D.A."/>
            <person name="Pope W.H."/>
            <person name="Jacobs-Sera D."/>
            <person name="Hatfull G.F."/>
        </authorList>
    </citation>
    <scope>NUCLEOTIDE SEQUENCE [LARGE SCALE GENOMIC DNA]</scope>
</reference>
<dbReference type="EMBL" id="MN234178">
    <property type="protein sequence ID" value="QFG09615.1"/>
    <property type="molecule type" value="Genomic_DNA"/>
</dbReference>
<gene>
    <name evidence="1" type="primary">71</name>
    <name evidence="1" type="ORF">PBI_TRIPLEJ_71</name>
</gene>